<reference evidence="4" key="1">
    <citation type="journal article" date="2016" name="Nat. Genet.">
        <title>The genome sequences of Arachis duranensis and Arachis ipaensis, the diploid ancestors of cultivated peanut.</title>
        <authorList>
            <person name="Bertioli D.J."/>
            <person name="Cannon S.B."/>
            <person name="Froenicke L."/>
            <person name="Huang G."/>
            <person name="Farmer A.D."/>
            <person name="Cannon E.K."/>
            <person name="Liu X."/>
            <person name="Gao D."/>
            <person name="Clevenger J."/>
            <person name="Dash S."/>
            <person name="Ren L."/>
            <person name="Moretzsohn M.C."/>
            <person name="Shirasawa K."/>
            <person name="Huang W."/>
            <person name="Vidigal B."/>
            <person name="Abernathy B."/>
            <person name="Chu Y."/>
            <person name="Niederhuth C.E."/>
            <person name="Umale P."/>
            <person name="Araujo A.C."/>
            <person name="Kozik A."/>
            <person name="Kim K.D."/>
            <person name="Burow M.D."/>
            <person name="Varshney R.K."/>
            <person name="Wang X."/>
            <person name="Zhang X."/>
            <person name="Barkley N."/>
            <person name="Guimaraes P.M."/>
            <person name="Isobe S."/>
            <person name="Guo B."/>
            <person name="Liao B."/>
            <person name="Stalker H.T."/>
            <person name="Schmitz R.J."/>
            <person name="Scheffler B.E."/>
            <person name="Leal-Bertioli S.C."/>
            <person name="Xun X."/>
            <person name="Jackson S.A."/>
            <person name="Michelmore R."/>
            <person name="Ozias-Akins P."/>
        </authorList>
    </citation>
    <scope>NUCLEOTIDE SEQUENCE [LARGE SCALE GENOMIC DNA]</scope>
    <source>
        <strain evidence="4">cv. V14167</strain>
    </source>
</reference>
<keyword evidence="1" id="KW-0479">Metal-binding</keyword>
<dbReference type="PANTHER" id="PTHR15503">
    <property type="entry name" value="LDOC1 RELATED"/>
    <property type="match status" value="1"/>
</dbReference>
<evidence type="ECO:0000256" key="2">
    <source>
        <dbReference type="SAM" id="MobiDB-lite"/>
    </source>
</evidence>
<feature type="region of interest" description="Disordered" evidence="2">
    <location>
        <begin position="53"/>
        <end position="88"/>
    </location>
</feature>
<dbReference type="Proteomes" id="UP000515211">
    <property type="component" value="Chromosome 3"/>
</dbReference>
<dbReference type="SMART" id="SM00343">
    <property type="entry name" value="ZnF_C2HC"/>
    <property type="match status" value="1"/>
</dbReference>
<gene>
    <name evidence="5" type="primary">LOC127745550</name>
</gene>
<feature type="compositionally biased region" description="Basic and acidic residues" evidence="2">
    <location>
        <begin position="71"/>
        <end position="82"/>
    </location>
</feature>
<dbReference type="GO" id="GO:0003676">
    <property type="term" value="F:nucleic acid binding"/>
    <property type="evidence" value="ECO:0007669"/>
    <property type="project" value="InterPro"/>
</dbReference>
<dbReference type="InterPro" id="IPR001878">
    <property type="entry name" value="Znf_CCHC"/>
</dbReference>
<evidence type="ECO:0000259" key="3">
    <source>
        <dbReference type="PROSITE" id="PS50158"/>
    </source>
</evidence>
<evidence type="ECO:0000313" key="5">
    <source>
        <dbReference type="RefSeq" id="XP_052114306.1"/>
    </source>
</evidence>
<dbReference type="InterPro" id="IPR032567">
    <property type="entry name" value="RTL1-rel"/>
</dbReference>
<keyword evidence="1" id="KW-0862">Zinc</keyword>
<organism evidence="4 5">
    <name type="scientific">Arachis duranensis</name>
    <name type="common">Wild peanut</name>
    <dbReference type="NCBI Taxonomy" id="130453"/>
    <lineage>
        <taxon>Eukaryota</taxon>
        <taxon>Viridiplantae</taxon>
        <taxon>Streptophyta</taxon>
        <taxon>Embryophyta</taxon>
        <taxon>Tracheophyta</taxon>
        <taxon>Spermatophyta</taxon>
        <taxon>Magnoliopsida</taxon>
        <taxon>eudicotyledons</taxon>
        <taxon>Gunneridae</taxon>
        <taxon>Pentapetalae</taxon>
        <taxon>rosids</taxon>
        <taxon>fabids</taxon>
        <taxon>Fabales</taxon>
        <taxon>Fabaceae</taxon>
        <taxon>Papilionoideae</taxon>
        <taxon>50 kb inversion clade</taxon>
        <taxon>dalbergioids sensu lato</taxon>
        <taxon>Dalbergieae</taxon>
        <taxon>Pterocarpus clade</taxon>
        <taxon>Arachis</taxon>
    </lineage>
</organism>
<evidence type="ECO:0000313" key="4">
    <source>
        <dbReference type="Proteomes" id="UP000515211"/>
    </source>
</evidence>
<sequence>MTAVAPLEIRIFSDLVNKARVVEEYAKTVASSKDTHEGNTSRGRGKYFQLKGQNFKRGGHTPQGQGSFRKNTHDQFQCDKGRGNQSKVSPNLACDRCGRFHPYDSCKIGSGGCFNCGLPSHIVRDCTRGKNLNAVALYDTRASHSFISFDKVEELGFKVSELAFELHVHTPYQTVMTRTGCRQIILGFDWLSKNRVLLDCFELSILFMSKGENGAVIAEGYYLNSVIVHCSGEECQEIEFAIKLLLGAGLVSIAPYRMTLIELDELKTQLEKWWTKL</sequence>
<dbReference type="RefSeq" id="XP_052114306.1">
    <property type="nucleotide sequence ID" value="XM_052258346.1"/>
</dbReference>
<protein>
    <submittedName>
        <fullName evidence="5">Uncharacterized protein LOC127745550</fullName>
    </submittedName>
</protein>
<reference evidence="5" key="2">
    <citation type="submission" date="2025-08" db="UniProtKB">
        <authorList>
            <consortium name="RefSeq"/>
        </authorList>
    </citation>
    <scope>IDENTIFICATION</scope>
    <source>
        <tissue evidence="5">Whole plant</tissue>
    </source>
</reference>
<dbReference type="GeneID" id="127745550"/>
<proteinExistence type="predicted"/>
<dbReference type="PANTHER" id="PTHR15503:SF45">
    <property type="entry name" value="RNA-DIRECTED DNA POLYMERASE HOMOLOG"/>
    <property type="match status" value="1"/>
</dbReference>
<dbReference type="GO" id="GO:0008270">
    <property type="term" value="F:zinc ion binding"/>
    <property type="evidence" value="ECO:0007669"/>
    <property type="project" value="UniProtKB-KW"/>
</dbReference>
<keyword evidence="4" id="KW-1185">Reference proteome</keyword>
<dbReference type="KEGG" id="adu:127745550"/>
<feature type="domain" description="CCHC-type" evidence="3">
    <location>
        <begin position="113"/>
        <end position="128"/>
    </location>
</feature>
<dbReference type="PROSITE" id="PS50158">
    <property type="entry name" value="ZF_CCHC"/>
    <property type="match status" value="1"/>
</dbReference>
<accession>A0A9C6THM9</accession>
<dbReference type="Pfam" id="PF08284">
    <property type="entry name" value="RVP_2"/>
    <property type="match status" value="1"/>
</dbReference>
<dbReference type="AlphaFoldDB" id="A0A9C6THM9"/>
<name>A0A9C6THM9_ARADU</name>
<evidence type="ECO:0000256" key="1">
    <source>
        <dbReference type="PROSITE-ProRule" id="PRU00047"/>
    </source>
</evidence>
<keyword evidence="1" id="KW-0863">Zinc-finger</keyword>